<dbReference type="PANTHER" id="PTHR31111:SF65">
    <property type="entry name" value="F-BOX DOMAIN-CONTAINING PROTEIN"/>
    <property type="match status" value="1"/>
</dbReference>
<evidence type="ECO:0000313" key="3">
    <source>
        <dbReference type="EMBL" id="ESQ47148.1"/>
    </source>
</evidence>
<sequence length="418" mass="48475">MKKSSVRKYSDPIPVDLLIDIFSRVSGKSIARFRCVSKFCAWILRLPDFTELFLTKSSTRPRLFFTVKANGKSFFYSSTQPQNPDKNSSLVATRYASFPEYFSSNMYYTHTVCGLVLRNGWTIRQPRVICNPATGGFLTLPKVLIKTNNLVEVEAKSSPTKISRILLGYDPISRQFKVLCMTSSSDERPNTHQVLTLETGKRSWRRIEHKFHFIKNFRMRGEVCLNGVLYFGAQFGQSSVIVSFDVRSEKFGFINTNKDLEVEDSSFGDSLTLFNYKGKLGIYDWDIDRDRELVLWVLEDAGNHKWSKHVYVLPDVINEMMMFVGMTSTGEIVWSSYDDVDLDDDDLDDDNDLDEDDDLDDNEDLDKDDDLSILFYVFFYNLERKTLTRVSIQGIEEFKHHDITIDTFLHYVENMKFM</sequence>
<feature type="domain" description="F-box" evidence="1">
    <location>
        <begin position="13"/>
        <end position="39"/>
    </location>
</feature>
<dbReference type="InterPro" id="IPR036047">
    <property type="entry name" value="F-box-like_dom_sf"/>
</dbReference>
<accession>V4M4F3</accession>
<organism evidence="3 4">
    <name type="scientific">Eutrema salsugineum</name>
    <name type="common">Saltwater cress</name>
    <name type="synonym">Sisymbrium salsugineum</name>
    <dbReference type="NCBI Taxonomy" id="72664"/>
    <lineage>
        <taxon>Eukaryota</taxon>
        <taxon>Viridiplantae</taxon>
        <taxon>Streptophyta</taxon>
        <taxon>Embryophyta</taxon>
        <taxon>Tracheophyta</taxon>
        <taxon>Spermatophyta</taxon>
        <taxon>Magnoliopsida</taxon>
        <taxon>eudicotyledons</taxon>
        <taxon>Gunneridae</taxon>
        <taxon>Pentapetalae</taxon>
        <taxon>rosids</taxon>
        <taxon>malvids</taxon>
        <taxon>Brassicales</taxon>
        <taxon>Brassicaceae</taxon>
        <taxon>Eutremeae</taxon>
        <taxon>Eutrema</taxon>
    </lineage>
</organism>
<dbReference type="Proteomes" id="UP000030689">
    <property type="component" value="Unassembled WGS sequence"/>
</dbReference>
<proteinExistence type="predicted"/>
<dbReference type="SUPFAM" id="SSF81383">
    <property type="entry name" value="F-box domain"/>
    <property type="match status" value="1"/>
</dbReference>
<protein>
    <submittedName>
        <fullName evidence="3">Uncharacterized protein</fullName>
    </submittedName>
</protein>
<feature type="domain" description="F-box associated beta-propeller type 3" evidence="2">
    <location>
        <begin position="62"/>
        <end position="337"/>
    </location>
</feature>
<dbReference type="AlphaFoldDB" id="V4M4F3"/>
<dbReference type="Gramene" id="ESQ47148">
    <property type="protein sequence ID" value="ESQ47148"/>
    <property type="gene ID" value="EUTSA_v10028106mg"/>
</dbReference>
<reference evidence="3 4" key="1">
    <citation type="journal article" date="2013" name="Front. Plant Sci.">
        <title>The Reference Genome of the Halophytic Plant Eutrema salsugineum.</title>
        <authorList>
            <person name="Yang R."/>
            <person name="Jarvis D.E."/>
            <person name="Chen H."/>
            <person name="Beilstein M.A."/>
            <person name="Grimwood J."/>
            <person name="Jenkins J."/>
            <person name="Shu S."/>
            <person name="Prochnik S."/>
            <person name="Xin M."/>
            <person name="Ma C."/>
            <person name="Schmutz J."/>
            <person name="Wing R.A."/>
            <person name="Mitchell-Olds T."/>
            <person name="Schumaker K.S."/>
            <person name="Wang X."/>
        </authorList>
    </citation>
    <scope>NUCLEOTIDE SEQUENCE [LARGE SCALE GENOMIC DNA]</scope>
</reference>
<dbReference type="NCBIfam" id="TIGR01640">
    <property type="entry name" value="F_box_assoc_1"/>
    <property type="match status" value="1"/>
</dbReference>
<dbReference type="Pfam" id="PF00646">
    <property type="entry name" value="F-box"/>
    <property type="match status" value="1"/>
</dbReference>
<dbReference type="Pfam" id="PF08268">
    <property type="entry name" value="FBA_3"/>
    <property type="match status" value="1"/>
</dbReference>
<dbReference type="OMA" id="NMFCENE"/>
<dbReference type="EMBL" id="KI517416">
    <property type="protein sequence ID" value="ESQ47148.1"/>
    <property type="molecule type" value="Genomic_DNA"/>
</dbReference>
<gene>
    <name evidence="3" type="ORF">EUTSA_v10028106mg</name>
</gene>
<evidence type="ECO:0000259" key="1">
    <source>
        <dbReference type="Pfam" id="PF00646"/>
    </source>
</evidence>
<dbReference type="KEGG" id="eus:EUTSA_v10028106mg"/>
<evidence type="ECO:0000259" key="2">
    <source>
        <dbReference type="Pfam" id="PF08268"/>
    </source>
</evidence>
<evidence type="ECO:0000313" key="4">
    <source>
        <dbReference type="Proteomes" id="UP000030689"/>
    </source>
</evidence>
<keyword evidence="4" id="KW-1185">Reference proteome</keyword>
<dbReference type="PANTHER" id="PTHR31111">
    <property type="entry name" value="BNAA05G37150D PROTEIN-RELATED"/>
    <property type="match status" value="1"/>
</dbReference>
<dbReference type="InterPro" id="IPR013187">
    <property type="entry name" value="F-box-assoc_dom_typ3"/>
</dbReference>
<dbReference type="InterPro" id="IPR017451">
    <property type="entry name" value="F-box-assoc_interact_dom"/>
</dbReference>
<name>V4M4F3_EUTSA</name>
<dbReference type="InterPro" id="IPR001810">
    <property type="entry name" value="F-box_dom"/>
</dbReference>